<evidence type="ECO:0000256" key="1">
    <source>
        <dbReference type="ARBA" id="ARBA00010497"/>
    </source>
</evidence>
<dbReference type="InterPro" id="IPR001330">
    <property type="entry name" value="Prenyltrans"/>
</dbReference>
<accession>A0A7S3LW72</accession>
<dbReference type="Gene3D" id="1.50.10.20">
    <property type="match status" value="1"/>
</dbReference>
<evidence type="ECO:0000256" key="4">
    <source>
        <dbReference type="ARBA" id="ARBA00022723"/>
    </source>
</evidence>
<keyword evidence="2 8" id="KW-0637">Prenyltransferase</keyword>
<dbReference type="GO" id="GO:0005968">
    <property type="term" value="C:Rab-protein geranylgeranyltransferase complex"/>
    <property type="evidence" value="ECO:0007669"/>
    <property type="project" value="UniProtKB-UniRule"/>
</dbReference>
<evidence type="ECO:0000256" key="6">
    <source>
        <dbReference type="ARBA" id="ARBA00022833"/>
    </source>
</evidence>
<sequence>MGGVVYDQQDLALELHKNYIKAVGEDKKSFDYYVTEHLRVSGVYWGLCAMELLNAGEKMDKKKICEFVRSCQHPSGGYSGNVGHDPHLLYTLSAVQILGICDELDSVEHEPIVKYVSGLQNEDGSFAGDEWGEIDTRFSYCALSCLCILKRMDAINLDKAVEFILRCKNFDGGFGCVPGAESHSGQIFTCVGALAIAGALHHVDRDLLGWWLSERQLKAGGLNGRPEKLPDVCYSWWVLSSLSIIERLHWIDGKALQSFILAAQDVEKGGIADRPDDMVDIFHTFFGIAGLSLLGHDELEAVDPVFALPVKVVKRLGLPVLYDEEFVQKTLSSKRKQ</sequence>
<evidence type="ECO:0000256" key="5">
    <source>
        <dbReference type="ARBA" id="ARBA00022737"/>
    </source>
</evidence>
<name>A0A7S3LW72_9EUKA</name>
<gene>
    <name evidence="10" type="ORF">PBIL07802_LOCUS30145</name>
</gene>
<evidence type="ECO:0000256" key="3">
    <source>
        <dbReference type="ARBA" id="ARBA00022679"/>
    </source>
</evidence>
<dbReference type="AlphaFoldDB" id="A0A7S3LW72"/>
<keyword evidence="4 8" id="KW-0479">Metal-binding</keyword>
<keyword evidence="6 8" id="KW-0862">Zinc</keyword>
<dbReference type="GO" id="GO:0004663">
    <property type="term" value="F:Rab geranylgeranyltransferase activity"/>
    <property type="evidence" value="ECO:0007669"/>
    <property type="project" value="UniProtKB-UniRule"/>
</dbReference>
<dbReference type="InterPro" id="IPR008930">
    <property type="entry name" value="Terpenoid_cyclase/PrenylTrfase"/>
</dbReference>
<comment type="function">
    <text evidence="8">Catalyzes the transfer of a geranylgeranyl moiety from geranylgeranyl diphosphate to both cysteines of proteins with the C-terminal sequence -XXCC, -XCXC and -CCXX.</text>
</comment>
<comment type="cofactor">
    <cofactor evidence="8">
        <name>Zn(2+)</name>
        <dbReference type="ChEBI" id="CHEBI:29105"/>
    </cofactor>
    <text evidence="8">Binds 1 zinc ion per subunit.</text>
</comment>
<keyword evidence="5" id="KW-0677">Repeat</keyword>
<protein>
    <recommendedName>
        <fullName evidence="8">Geranylgeranyl transferase type-2 subunit beta</fullName>
        <ecNumber evidence="8">2.5.1.60</ecNumber>
    </recommendedName>
</protein>
<evidence type="ECO:0000259" key="9">
    <source>
        <dbReference type="Pfam" id="PF00432"/>
    </source>
</evidence>
<dbReference type="CDD" id="cd02894">
    <property type="entry name" value="GGTase-II"/>
    <property type="match status" value="1"/>
</dbReference>
<organism evidence="10">
    <name type="scientific">Palpitomonas bilix</name>
    <dbReference type="NCBI Taxonomy" id="652834"/>
    <lineage>
        <taxon>Eukaryota</taxon>
        <taxon>Eukaryota incertae sedis</taxon>
    </lineage>
</organism>
<evidence type="ECO:0000256" key="8">
    <source>
        <dbReference type="RuleBase" id="RU365076"/>
    </source>
</evidence>
<dbReference type="EC" id="2.5.1.60" evidence="8"/>
<evidence type="ECO:0000256" key="2">
    <source>
        <dbReference type="ARBA" id="ARBA00022602"/>
    </source>
</evidence>
<dbReference type="FunFam" id="1.50.10.20:FF:000009">
    <property type="entry name" value="Geranylgeranyl transferase type-2 subunit beta"/>
    <property type="match status" value="1"/>
</dbReference>
<comment type="similarity">
    <text evidence="1 8">Belongs to the protein prenyltransferase subunit beta family.</text>
</comment>
<comment type="catalytic activity">
    <reaction evidence="7 8">
        <text>geranylgeranyl diphosphate + L-cysteinyl-[protein] = S-geranylgeranyl-L-cysteinyl-[protein] + diphosphate</text>
        <dbReference type="Rhea" id="RHEA:21240"/>
        <dbReference type="Rhea" id="RHEA-COMP:10131"/>
        <dbReference type="Rhea" id="RHEA-COMP:11537"/>
        <dbReference type="ChEBI" id="CHEBI:29950"/>
        <dbReference type="ChEBI" id="CHEBI:33019"/>
        <dbReference type="ChEBI" id="CHEBI:57533"/>
        <dbReference type="ChEBI" id="CHEBI:86021"/>
        <dbReference type="EC" id="2.5.1.60"/>
    </reaction>
</comment>
<dbReference type="PANTHER" id="PTHR11774">
    <property type="entry name" value="GERANYLGERANYL TRANSFERASE TYPE BETA SUBUNIT"/>
    <property type="match status" value="1"/>
</dbReference>
<keyword evidence="3 8" id="KW-0808">Transferase</keyword>
<proteinExistence type="inferred from homology"/>
<dbReference type="InterPro" id="IPR026873">
    <property type="entry name" value="Ptb1"/>
</dbReference>
<dbReference type="InterPro" id="IPR045089">
    <property type="entry name" value="PGGT1B-like"/>
</dbReference>
<dbReference type="SUPFAM" id="SSF48239">
    <property type="entry name" value="Terpenoid cyclases/Protein prenyltransferases"/>
    <property type="match status" value="1"/>
</dbReference>
<evidence type="ECO:0000256" key="7">
    <source>
        <dbReference type="ARBA" id="ARBA00047658"/>
    </source>
</evidence>
<dbReference type="PANTHER" id="PTHR11774:SF11">
    <property type="entry name" value="GERANYLGERANYL TRANSFERASE TYPE-2 SUBUNIT BETA"/>
    <property type="match status" value="1"/>
</dbReference>
<feature type="domain" description="Prenyltransferase alpha-alpha toroid" evidence="9">
    <location>
        <begin position="12"/>
        <end position="307"/>
    </location>
</feature>
<dbReference type="EMBL" id="HBIB01045918">
    <property type="protein sequence ID" value="CAE0267799.1"/>
    <property type="molecule type" value="Transcribed_RNA"/>
</dbReference>
<dbReference type="GO" id="GO:0046872">
    <property type="term" value="F:metal ion binding"/>
    <property type="evidence" value="ECO:0007669"/>
    <property type="project" value="UniProtKB-KW"/>
</dbReference>
<reference evidence="10" key="1">
    <citation type="submission" date="2021-01" db="EMBL/GenBank/DDBJ databases">
        <authorList>
            <person name="Corre E."/>
            <person name="Pelletier E."/>
            <person name="Niang G."/>
            <person name="Scheremetjew M."/>
            <person name="Finn R."/>
            <person name="Kale V."/>
            <person name="Holt S."/>
            <person name="Cochrane G."/>
            <person name="Meng A."/>
            <person name="Brown T."/>
            <person name="Cohen L."/>
        </authorList>
    </citation>
    <scope>NUCLEOTIDE SEQUENCE</scope>
    <source>
        <strain evidence="10">NIES-2562</strain>
    </source>
</reference>
<dbReference type="Pfam" id="PF00432">
    <property type="entry name" value="Prenyltrans"/>
    <property type="match status" value="1"/>
</dbReference>
<evidence type="ECO:0000313" key="10">
    <source>
        <dbReference type="EMBL" id="CAE0267799.1"/>
    </source>
</evidence>